<keyword evidence="2" id="KW-1185">Reference proteome</keyword>
<dbReference type="InterPro" id="IPR000852">
    <property type="entry name" value="Glyco_hydro_52"/>
</dbReference>
<name>A0A6C2UGK7_9BACT</name>
<dbReference type="InterPro" id="IPR008928">
    <property type="entry name" value="6-hairpin_glycosidase_sf"/>
</dbReference>
<dbReference type="SUPFAM" id="SSF48208">
    <property type="entry name" value="Six-hairpin glycosidases"/>
    <property type="match status" value="1"/>
</dbReference>
<dbReference type="AlphaFoldDB" id="A0A6C2UGK7"/>
<reference evidence="1 2" key="1">
    <citation type="submission" date="2019-04" db="EMBL/GenBank/DDBJ databases">
        <authorList>
            <person name="Van Vliet M D."/>
        </authorList>
    </citation>
    <scope>NUCLEOTIDE SEQUENCE [LARGE SCALE GENOMIC DNA]</scope>
    <source>
        <strain evidence="1 2">F21</strain>
    </source>
</reference>
<organism evidence="1 2">
    <name type="scientific">Pontiella sulfatireligans</name>
    <dbReference type="NCBI Taxonomy" id="2750658"/>
    <lineage>
        <taxon>Bacteria</taxon>
        <taxon>Pseudomonadati</taxon>
        <taxon>Kiritimatiellota</taxon>
        <taxon>Kiritimatiellia</taxon>
        <taxon>Kiritimatiellales</taxon>
        <taxon>Pontiellaceae</taxon>
        <taxon>Pontiella</taxon>
    </lineage>
</organism>
<dbReference type="GO" id="GO:0009044">
    <property type="term" value="F:xylan 1,4-beta-xylosidase activity"/>
    <property type="evidence" value="ECO:0007669"/>
    <property type="project" value="InterPro"/>
</dbReference>
<proteinExistence type="predicted"/>
<accession>A0A6C2UGK7</accession>
<evidence type="ECO:0000313" key="2">
    <source>
        <dbReference type="Proteomes" id="UP000346198"/>
    </source>
</evidence>
<dbReference type="PRINTS" id="PR00845">
    <property type="entry name" value="GLHYDRLASE52"/>
</dbReference>
<gene>
    <name evidence="1" type="primary">xylA_1</name>
    <name evidence="1" type="ORF">SCARR_00700</name>
</gene>
<dbReference type="Pfam" id="PF03512">
    <property type="entry name" value="Glyco_hydro_52"/>
    <property type="match status" value="1"/>
</dbReference>
<dbReference type="GO" id="GO:0005975">
    <property type="term" value="P:carbohydrate metabolic process"/>
    <property type="evidence" value="ECO:0007669"/>
    <property type="project" value="InterPro"/>
</dbReference>
<dbReference type="Proteomes" id="UP000346198">
    <property type="component" value="Unassembled WGS sequence"/>
</dbReference>
<protein>
    <submittedName>
        <fullName evidence="1">Beta-xylosidase</fullName>
    </submittedName>
</protein>
<dbReference type="RefSeq" id="WP_222846163.1">
    <property type="nucleotide sequence ID" value="NZ_CAAHFH010000001.1"/>
</dbReference>
<dbReference type="EMBL" id="CAAHFH010000001">
    <property type="protein sequence ID" value="VGO18647.1"/>
    <property type="molecule type" value="Genomic_DNA"/>
</dbReference>
<evidence type="ECO:0000313" key="1">
    <source>
        <dbReference type="EMBL" id="VGO18647.1"/>
    </source>
</evidence>
<sequence length="712" mass="79853">MKLKPEQTSFHAHHSPMGAYATLTFGMFGASGGLAAEAALPGEGGLSVGFIDSDGVINELPLLGIQEDDRSSYVDQIEEGAAKETHRLIPAAEIKRTYDWATDRFEAGNLKIEIINPFYSLPDPACSSYEDQRRASCPAGFIRLSFDNRSGSEDTTVFCGFPLKQRERWRLFESDGMVGGIHRDSMGFATCESAKPFVHWSIEDALRFPNEADPFLLGDTAGLLFDVAAGRTGEFLIAYGFYLGGNVTYGKPMKYWYSRYFQSVENVLGYALEHAEYYLDEAVARDRELHVAELSDAQKFLIAHATHSYYGSTQWFDDGGKPRWVVNEGEFRMMNTFDLTVDMLFYEMRFNPWTVRNVLEQFVAEYSYYDELFLPDHPGKMYPGGLTFTHDMGVANHFTPDGQSSYEVKGLDRECFSFMSCEQLTNWICCAGVYFAQTDDFQFLEKHRQVLLECFASLLNRDNPNPEKRNGIMAFESSKTWPGGEITTYDSLDHSLGQSRGNTYLAGKSWASYLALNHLFKQLGMADEADEAYVAAERCAATLVAAYDDQLGFIPAVLERGNESAIIPAIEGLIFPHEMGLEAMVSFNGPFSDYIYTLQKHLLNILKTGVCLYEDGGWKLSSTADNSWMSKIGLCQYVARQVLNISVDPRSDEAHMDWQVKGSAAYACSDQFVSGKARGSCYYPRIVTNILWLDEQCGTCGKANKVSEEQMR</sequence>